<keyword evidence="2" id="KW-0520">NAD</keyword>
<dbReference type="GO" id="GO:0051287">
    <property type="term" value="F:NAD binding"/>
    <property type="evidence" value="ECO:0007669"/>
    <property type="project" value="InterPro"/>
</dbReference>
<dbReference type="CDD" id="cd05300">
    <property type="entry name" value="2-Hacid_dh_1"/>
    <property type="match status" value="1"/>
</dbReference>
<protein>
    <submittedName>
        <fullName evidence="4">2-hydroxyacid dehydrogenase</fullName>
    </submittedName>
</protein>
<proteinExistence type="predicted"/>
<dbReference type="InterPro" id="IPR006140">
    <property type="entry name" value="D-isomer_DH_NAD-bd"/>
</dbReference>
<evidence type="ECO:0000313" key="5">
    <source>
        <dbReference type="EMBL" id="THG88749.1"/>
    </source>
</evidence>
<dbReference type="RefSeq" id="WP_003324616.1">
    <property type="nucleotide sequence ID" value="NZ_ALPT02000125.1"/>
</dbReference>
<comment type="caution">
    <text evidence="4">The sequence shown here is derived from an EMBL/GenBank/DDBJ whole genome shotgun (WGS) entry which is preliminary data.</text>
</comment>
<evidence type="ECO:0000313" key="7">
    <source>
        <dbReference type="Proteomes" id="UP000297014"/>
    </source>
</evidence>
<accession>A0A094WFP5</accession>
<name>A0A094WFP5_ALKAL</name>
<gene>
    <name evidence="5" type="ORF">AJ85_00200</name>
    <name evidence="4" type="ORF">BALCAV_0221625</name>
</gene>
<dbReference type="SUPFAM" id="SSF52283">
    <property type="entry name" value="Formate/glycerate dehydrogenase catalytic domain-like"/>
    <property type="match status" value="1"/>
</dbReference>
<keyword evidence="6" id="KW-1185">Reference proteome</keyword>
<dbReference type="Proteomes" id="UP000002754">
    <property type="component" value="Unassembled WGS sequence"/>
</dbReference>
<evidence type="ECO:0000313" key="6">
    <source>
        <dbReference type="Proteomes" id="UP000002754"/>
    </source>
</evidence>
<dbReference type="EMBL" id="JALP01000317">
    <property type="protein sequence ID" value="THG88749.1"/>
    <property type="molecule type" value="Genomic_DNA"/>
</dbReference>
<evidence type="ECO:0000313" key="4">
    <source>
        <dbReference type="EMBL" id="KGA95591.1"/>
    </source>
</evidence>
<dbReference type="AlphaFoldDB" id="A0A094WFP5"/>
<dbReference type="FunFam" id="3.40.50.720:FF:000363">
    <property type="entry name" value="D-isomer specific 2-hydroxyacid dehydrogenase"/>
    <property type="match status" value="1"/>
</dbReference>
<dbReference type="EMBL" id="ALPT02000125">
    <property type="protein sequence ID" value="KGA95591.1"/>
    <property type="molecule type" value="Genomic_DNA"/>
</dbReference>
<evidence type="ECO:0000256" key="1">
    <source>
        <dbReference type="ARBA" id="ARBA00023002"/>
    </source>
</evidence>
<sequence>MKRKIVIPQDLKPELLDKLSRPLKDWDIIVGKDPSIWQDHIDSAEILISWKNSFAEQVQKSNTLRWIQSWSAGIDNYPLDYFKKNQILLTTANGVHTNPISETVFALMLSLTRNLHKYIRNQEKKKWFHEYNYLELHNKTIGIVGVGAIGQEVAKIAKAFNMNVLGVRNSGKELDYVDRMYLSSELEEVLPLCDYVVVATPLTPETKHSFTRESFKLMKETAFFINIGRGQLVKEDDLIWALENKEILGAGLDVFEVEPLPESNPLWEMEQVIVTPHTSGSTGYYNERVIEEIFLPNLEIYLKGDKKLPINQVDFSLGY</sequence>
<evidence type="ECO:0000259" key="3">
    <source>
        <dbReference type="Pfam" id="PF02826"/>
    </source>
</evidence>
<dbReference type="InterPro" id="IPR036291">
    <property type="entry name" value="NAD(P)-bd_dom_sf"/>
</dbReference>
<keyword evidence="1" id="KW-0560">Oxidoreductase</keyword>
<reference evidence="4 6" key="1">
    <citation type="journal article" date="2014" name="Genome Announc.">
        <title>Draft Genome Sequence of Bacillus alcalophilus AV1934, a Classic Alkaliphile Isolated from Human Feces in 1934.</title>
        <authorList>
            <person name="Attie O."/>
            <person name="Jayaprakash A."/>
            <person name="Shah H."/>
            <person name="Paulsen I.T."/>
            <person name="Morino M."/>
            <person name="Takahashi Y."/>
            <person name="Narumi I."/>
            <person name="Sachidanandam R."/>
            <person name="Satoh K."/>
            <person name="Ito M."/>
            <person name="Krulwich T.A."/>
        </authorList>
    </citation>
    <scope>NUCLEOTIDE SEQUENCE [LARGE SCALE GENOMIC DNA]</scope>
    <source>
        <strain evidence="4 6">AV1934</strain>
    </source>
</reference>
<dbReference type="PANTHER" id="PTHR43333:SF1">
    <property type="entry name" value="D-ISOMER SPECIFIC 2-HYDROXYACID DEHYDROGENASE NAD-BINDING DOMAIN-CONTAINING PROTEIN"/>
    <property type="match status" value="1"/>
</dbReference>
<dbReference type="Gene3D" id="3.40.50.720">
    <property type="entry name" value="NAD(P)-binding Rossmann-like Domain"/>
    <property type="match status" value="2"/>
</dbReference>
<dbReference type="PANTHER" id="PTHR43333">
    <property type="entry name" value="2-HACID_DH_C DOMAIN-CONTAINING PROTEIN"/>
    <property type="match status" value="1"/>
</dbReference>
<dbReference type="Pfam" id="PF02826">
    <property type="entry name" value="2-Hacid_dh_C"/>
    <property type="match status" value="1"/>
</dbReference>
<organism evidence="4 6">
    <name type="scientific">Alkalihalobacillus alcalophilus ATCC 27647 = CGMCC 1.3604</name>
    <dbReference type="NCBI Taxonomy" id="1218173"/>
    <lineage>
        <taxon>Bacteria</taxon>
        <taxon>Bacillati</taxon>
        <taxon>Bacillota</taxon>
        <taxon>Bacilli</taxon>
        <taxon>Bacillales</taxon>
        <taxon>Bacillaceae</taxon>
        <taxon>Alkalihalobacillus</taxon>
    </lineage>
</organism>
<feature type="domain" description="D-isomer specific 2-hydroxyacid dehydrogenase NAD-binding" evidence="3">
    <location>
        <begin position="105"/>
        <end position="279"/>
    </location>
</feature>
<dbReference type="STRING" id="1218173.BALCAV_0221625"/>
<dbReference type="eggNOG" id="COG0111">
    <property type="taxonomic scope" value="Bacteria"/>
</dbReference>
<reference evidence="5 7" key="2">
    <citation type="submission" date="2014-01" db="EMBL/GenBank/DDBJ databases">
        <title>Draft genome sequencing of Bacillus alcalophilus CGMCC 1.3604.</title>
        <authorList>
            <person name="Yang J."/>
            <person name="Diao L."/>
            <person name="Yang S."/>
        </authorList>
    </citation>
    <scope>NUCLEOTIDE SEQUENCE [LARGE SCALE GENOMIC DNA]</scope>
    <source>
        <strain evidence="5 7">CGMCC 1.3604</strain>
    </source>
</reference>
<evidence type="ECO:0000256" key="2">
    <source>
        <dbReference type="ARBA" id="ARBA00023027"/>
    </source>
</evidence>
<dbReference type="Proteomes" id="UP000297014">
    <property type="component" value="Unassembled WGS sequence"/>
</dbReference>
<dbReference type="GO" id="GO:0016616">
    <property type="term" value="F:oxidoreductase activity, acting on the CH-OH group of donors, NAD or NADP as acceptor"/>
    <property type="evidence" value="ECO:0007669"/>
    <property type="project" value="InterPro"/>
</dbReference>
<dbReference type="SUPFAM" id="SSF51735">
    <property type="entry name" value="NAD(P)-binding Rossmann-fold domains"/>
    <property type="match status" value="1"/>
</dbReference>